<dbReference type="STRING" id="1642646.ING2E5A_1890"/>
<sequence length="290" mass="32852">MNEKLTYCVAGHIFCIETPDRRLTSAILSNYAPFLVEEVDDKRVLFRLKGREEVDIPEITPSDTIAWNGVDYKMYHTPEGMLISMKKGDREHRLFARNDRKEMVCDLSLTDEGEAVFLNNLLRMAYGVTSIRVDQTIKIHGSVTELNGKAMIFLGKSGTGKSTHSRLWREFVPGCTLLNDDEPLVKVFEHEPVRVYGAPWSGSTACYRNISAEVVAFVHLYQSSENRLTKVRSIEAFSSLLASSSVLRSDPENRKRVQDVVAAILQRVPVYRLDCRPDYEAVSLTRSLLS</sequence>
<name>A0A1G4G835_9BACT</name>
<keyword evidence="2" id="KW-1185">Reference proteome</keyword>
<dbReference type="SUPFAM" id="SSF53795">
    <property type="entry name" value="PEP carboxykinase-like"/>
    <property type="match status" value="1"/>
</dbReference>
<reference evidence="1 2" key="1">
    <citation type="submission" date="2016-08" db="EMBL/GenBank/DDBJ databases">
        <authorList>
            <person name="Seilhamer J.J."/>
        </authorList>
    </citation>
    <scope>NUCLEOTIDE SEQUENCE [LARGE SCALE GENOMIC DNA]</scope>
    <source>
        <strain evidence="1">ING2-E5A</strain>
    </source>
</reference>
<dbReference type="KEGG" id="pmuc:ING2E5A_1890"/>
<dbReference type="Proteomes" id="UP000178485">
    <property type="component" value="Chromosome i"/>
</dbReference>
<evidence type="ECO:0008006" key="3">
    <source>
        <dbReference type="Google" id="ProtNLM"/>
    </source>
</evidence>
<protein>
    <recommendedName>
        <fullName evidence="3">SynChlorMet cassette protein ScmC</fullName>
    </recommendedName>
</protein>
<evidence type="ECO:0000313" key="2">
    <source>
        <dbReference type="Proteomes" id="UP000178485"/>
    </source>
</evidence>
<accession>A0A1G4G835</accession>
<organism evidence="1 2">
    <name type="scientific">Petrimonas mucosa</name>
    <dbReference type="NCBI Taxonomy" id="1642646"/>
    <lineage>
        <taxon>Bacteria</taxon>
        <taxon>Pseudomonadati</taxon>
        <taxon>Bacteroidota</taxon>
        <taxon>Bacteroidia</taxon>
        <taxon>Bacteroidales</taxon>
        <taxon>Dysgonomonadaceae</taxon>
        <taxon>Petrimonas</taxon>
    </lineage>
</organism>
<gene>
    <name evidence="1" type="ORF">ING2E5A_1890</name>
</gene>
<dbReference type="Gene3D" id="3.40.50.300">
    <property type="entry name" value="P-loop containing nucleotide triphosphate hydrolases"/>
    <property type="match status" value="1"/>
</dbReference>
<evidence type="ECO:0000313" key="1">
    <source>
        <dbReference type="EMBL" id="SCM58624.1"/>
    </source>
</evidence>
<dbReference type="EMBL" id="LT608328">
    <property type="protein sequence ID" value="SCM58624.1"/>
    <property type="molecule type" value="Genomic_DNA"/>
</dbReference>
<proteinExistence type="predicted"/>
<dbReference type="InterPro" id="IPR027417">
    <property type="entry name" value="P-loop_NTPase"/>
</dbReference>
<dbReference type="AlphaFoldDB" id="A0A1G4G835"/>
<dbReference type="RefSeq" id="WP_071137143.1">
    <property type="nucleotide sequence ID" value="NZ_DUQN01000005.1"/>
</dbReference>